<keyword evidence="2" id="KW-1185">Reference proteome</keyword>
<evidence type="ECO:0000313" key="2">
    <source>
        <dbReference type="Proteomes" id="UP000006327"/>
    </source>
</evidence>
<dbReference type="STRING" id="493475.GARC_0643"/>
<dbReference type="EMBL" id="BAEO01000009">
    <property type="protein sequence ID" value="GAC17624.1"/>
    <property type="molecule type" value="Genomic_DNA"/>
</dbReference>
<evidence type="ECO:0000313" key="1">
    <source>
        <dbReference type="EMBL" id="GAC17624.1"/>
    </source>
</evidence>
<dbReference type="PROSITE" id="PS51257">
    <property type="entry name" value="PROKAR_LIPOPROTEIN"/>
    <property type="match status" value="1"/>
</dbReference>
<dbReference type="AlphaFoldDB" id="K6XAG5"/>
<dbReference type="eggNOG" id="ENOG5033KI9">
    <property type="taxonomic scope" value="Bacteria"/>
</dbReference>
<dbReference type="InterPro" id="IPR025294">
    <property type="entry name" value="DUF4156"/>
</dbReference>
<sequence>MRVLIILVTMFLVFGCTTTLTVKGQSVRIVESNQQSNCKFLGTASAFDTLGATAGHESENALNELRNKAAILGGNAIKILNLDSTIQGATATGEVLICNFGEGI</sequence>
<proteinExistence type="predicted"/>
<dbReference type="Proteomes" id="UP000006327">
    <property type="component" value="Unassembled WGS sequence"/>
</dbReference>
<dbReference type="RefSeq" id="WP_007616604.1">
    <property type="nucleotide sequence ID" value="NZ_BAEO01000009.1"/>
</dbReference>
<reference evidence="1 2" key="1">
    <citation type="journal article" date="2017" name="Antonie Van Leeuwenhoek">
        <title>Rhizobium rhizosphaerae sp. nov., a novel species isolated from rice rhizosphere.</title>
        <authorList>
            <person name="Zhao J.J."/>
            <person name="Zhang J."/>
            <person name="Zhang R.J."/>
            <person name="Zhang C.W."/>
            <person name="Yin H.Q."/>
            <person name="Zhang X.X."/>
        </authorList>
    </citation>
    <scope>NUCLEOTIDE SEQUENCE [LARGE SCALE GENOMIC DNA]</scope>
    <source>
        <strain evidence="1 2">BSs20135</strain>
    </source>
</reference>
<dbReference type="OrthoDB" id="6415152at2"/>
<comment type="caution">
    <text evidence="1">The sequence shown here is derived from an EMBL/GenBank/DDBJ whole genome shotgun (WGS) entry which is preliminary data.</text>
</comment>
<dbReference type="Pfam" id="PF13698">
    <property type="entry name" value="DUF4156"/>
    <property type="match status" value="1"/>
</dbReference>
<name>K6XAG5_9ALTE</name>
<evidence type="ECO:0008006" key="3">
    <source>
        <dbReference type="Google" id="ProtNLM"/>
    </source>
</evidence>
<accession>K6XAG5</accession>
<gene>
    <name evidence="1" type="ORF">GARC_0643</name>
</gene>
<protein>
    <recommendedName>
        <fullName evidence="3">Lipoprotein</fullName>
    </recommendedName>
</protein>
<organism evidence="1 2">
    <name type="scientific">Paraglaciecola arctica BSs20135</name>
    <dbReference type="NCBI Taxonomy" id="493475"/>
    <lineage>
        <taxon>Bacteria</taxon>
        <taxon>Pseudomonadati</taxon>
        <taxon>Pseudomonadota</taxon>
        <taxon>Gammaproteobacteria</taxon>
        <taxon>Alteromonadales</taxon>
        <taxon>Alteromonadaceae</taxon>
        <taxon>Paraglaciecola</taxon>
    </lineage>
</organism>